<gene>
    <name evidence="1" type="ORF">FAGAP_653</name>
</gene>
<comment type="caution">
    <text evidence="1">The sequence shown here is derived from an EMBL/GenBank/DDBJ whole genome shotgun (WGS) entry which is preliminary data.</text>
</comment>
<dbReference type="EMBL" id="LUFC02000038">
    <property type="protein sequence ID" value="KAF4503098.1"/>
    <property type="molecule type" value="Genomic_DNA"/>
</dbReference>
<dbReference type="Gene3D" id="3.80.10.10">
    <property type="entry name" value="Ribonuclease Inhibitor"/>
    <property type="match status" value="1"/>
</dbReference>
<name>A0A9P5BJM5_9HYPO</name>
<organism evidence="1 2">
    <name type="scientific">Fusarium agapanthi</name>
    <dbReference type="NCBI Taxonomy" id="1803897"/>
    <lineage>
        <taxon>Eukaryota</taxon>
        <taxon>Fungi</taxon>
        <taxon>Dikarya</taxon>
        <taxon>Ascomycota</taxon>
        <taxon>Pezizomycotina</taxon>
        <taxon>Sordariomycetes</taxon>
        <taxon>Hypocreomycetidae</taxon>
        <taxon>Hypocreales</taxon>
        <taxon>Nectriaceae</taxon>
        <taxon>Fusarium</taxon>
        <taxon>Fusarium fujikuroi species complex</taxon>
    </lineage>
</organism>
<evidence type="ECO:0000313" key="2">
    <source>
        <dbReference type="Proteomes" id="UP000737391"/>
    </source>
</evidence>
<evidence type="ECO:0000313" key="1">
    <source>
        <dbReference type="EMBL" id="KAF4503098.1"/>
    </source>
</evidence>
<reference evidence="1" key="1">
    <citation type="submission" date="2020-01" db="EMBL/GenBank/DDBJ databases">
        <title>Identification and distribution of gene clusters putatively required for synthesis of sphingolipid metabolism inhibitors in phylogenetically diverse species of the filamentous fungus Fusarium.</title>
        <authorList>
            <person name="Kim H.-S."/>
            <person name="Busman M."/>
            <person name="Brown D.W."/>
            <person name="Divon H."/>
            <person name="Uhlig S."/>
            <person name="Proctor R.H."/>
        </authorList>
    </citation>
    <scope>NUCLEOTIDE SEQUENCE</scope>
    <source>
        <strain evidence="1">NRRL 31653</strain>
    </source>
</reference>
<accession>A0A9P5BJM5</accession>
<dbReference type="InterPro" id="IPR032675">
    <property type="entry name" value="LRR_dom_sf"/>
</dbReference>
<dbReference type="Proteomes" id="UP000737391">
    <property type="component" value="Unassembled WGS sequence"/>
</dbReference>
<dbReference type="AlphaFoldDB" id="A0A9P5BJM5"/>
<keyword evidence="2" id="KW-1185">Reference proteome</keyword>
<sequence length="611" mass="69677">MEFDHDRDVISLMMTKLDLPGADNFGRQDSHCRSLLLDNVMKDRPRASSCKLLQLPAEILADIVDLLSSDRISLESLALVNSDCQQLARCCQFAEVNFDYSLQAKQLASHLVENKLSKPDIGACIRRVTFASHPRYVAHTHRDLYEAWYSQDSESATNQQRHTLYDQAGKEYVVARSVAVEAISSLPNLETLSWRDPYSLDRNFFEKITRCSAQHIDLDGPAIDDAWSLTPPLTPSVWPLRSLKLDVSMALDKKHEIEEKGKTETHHMTTFFSTLFHLCSQTLESLTWTHIDLKRKDDVLVSIGDTAVSFHRLRYLRTDFVELDSVAISSLLAAPLKSLDLDHMVLQNPSTFDCEPLRDLEDFVVSFPPRDISACKRIAKFVSQHTGLRRLYLHEASAAMEGIPHLDDIILPTLSGCDFGNLRSLHLAWGESQIPQTSLRMIGRLVSLEQLSLSAGKSYGPRHFWLVDHSKLRRHLHPLKGLAKLAIAQDTYPVPAPYPGTPPETYYEMRFAGSEEKKDAKARPELDVAKDRDERRNMDKVWERFHRNRMLHQAEKYAAIFPNLQWMFCGQRPMGFINATEEKCELRTAVPLTKGRDQCRTYLAEVFRGSD</sequence>
<proteinExistence type="predicted"/>
<dbReference type="OrthoDB" id="3257981at2759"/>
<dbReference type="SUPFAM" id="SSF52047">
    <property type="entry name" value="RNI-like"/>
    <property type="match status" value="1"/>
</dbReference>
<protein>
    <recommendedName>
        <fullName evidence="3">F-box domain-containing protein</fullName>
    </recommendedName>
</protein>
<evidence type="ECO:0008006" key="3">
    <source>
        <dbReference type="Google" id="ProtNLM"/>
    </source>
</evidence>